<comment type="caution">
    <text evidence="1">The sequence shown here is derived from an EMBL/GenBank/DDBJ whole genome shotgun (WGS) entry which is preliminary data.</text>
</comment>
<organism evidence="1 2">
    <name type="scientific">Vibrio parahaemolyticus</name>
    <dbReference type="NCBI Taxonomy" id="670"/>
    <lineage>
        <taxon>Bacteria</taxon>
        <taxon>Pseudomonadati</taxon>
        <taxon>Pseudomonadota</taxon>
        <taxon>Gammaproteobacteria</taxon>
        <taxon>Vibrionales</taxon>
        <taxon>Vibrionaceae</taxon>
        <taxon>Vibrio</taxon>
    </lineage>
</organism>
<dbReference type="Proteomes" id="UP000726777">
    <property type="component" value="Unassembled WGS sequence"/>
</dbReference>
<protein>
    <recommendedName>
        <fullName evidence="3">DUF1173 domain-containing protein</fullName>
    </recommendedName>
</protein>
<gene>
    <name evidence="1" type="ORF">IB292_03010</name>
</gene>
<evidence type="ECO:0000313" key="1">
    <source>
        <dbReference type="EMBL" id="MCC3804001.1"/>
    </source>
</evidence>
<proteinExistence type="predicted"/>
<sequence>MITPDWTLHTKGADLSTKPIQELKNVWWALNDKRNHEASQKKLQAIYEARHDICCSCAKARMFVRYLSSGTYTVVNHPVEGRHLKNCGFYTEVNGYISDKEFGGSSDFKEILTFCYHNDINSTESTEQHKPLSGKNSFNQQSKLLRLMNQLCTEAYMHAYIKPFFENRVSRHKQEARIFAKLRDSASSIQFGDTTLDHYIFYGRQGEQYAERALKAKSWKGAGRRHVFLIEMVNNIQENVCEMLFDGEPVYYERIIRPGLKTTSGPYLVLSSIVEDEGEFFRHTACVKPIVSREVPMLVDSNYERTMALNLIENINEYTQSSKVDYWSLLKPLIPKPNANGDQILPDFILTHKVKGRNAFREIVEVMGTDNEEYSARKQRLIPEMKQKFYSNQLSEVKAYIPGRIEKYSDKIRDIMLSK</sequence>
<evidence type="ECO:0000313" key="2">
    <source>
        <dbReference type="Proteomes" id="UP000726777"/>
    </source>
</evidence>
<evidence type="ECO:0008006" key="3">
    <source>
        <dbReference type="Google" id="ProtNLM"/>
    </source>
</evidence>
<dbReference type="EMBL" id="JACVHL010000002">
    <property type="protein sequence ID" value="MCC3804001.1"/>
    <property type="molecule type" value="Genomic_DNA"/>
</dbReference>
<dbReference type="AlphaFoldDB" id="A0A9Q3UCG9"/>
<name>A0A9Q3UCG9_VIBPH</name>
<dbReference type="RefSeq" id="WP_228085674.1">
    <property type="nucleotide sequence ID" value="NZ_JACVHL010000002.1"/>
</dbReference>
<reference evidence="1" key="1">
    <citation type="submission" date="2020-09" db="EMBL/GenBank/DDBJ databases">
        <title>Genome sequence of Vibrio parahaemolyticus isolates.</title>
        <authorList>
            <person name="Hammerl J.A."/>
            <person name="Strauch E."/>
        </authorList>
    </citation>
    <scope>NUCLEOTIDE SEQUENCE</scope>
    <source>
        <strain evidence="1">17-VB00146</strain>
    </source>
</reference>
<accession>A0A9Q3UCG9</accession>